<dbReference type="AlphaFoldDB" id="M2UGS3"/>
<dbReference type="OrthoDB" id="5376804at2759"/>
<feature type="region of interest" description="Disordered" evidence="1">
    <location>
        <begin position="1"/>
        <end position="41"/>
    </location>
</feature>
<gene>
    <name evidence="3" type="ORF">COCHEDRAFT_1227497</name>
</gene>
<feature type="transmembrane region" description="Helical" evidence="2">
    <location>
        <begin position="189"/>
        <end position="211"/>
    </location>
</feature>
<keyword evidence="2" id="KW-0812">Transmembrane</keyword>
<dbReference type="PANTHER" id="PTHR35394">
    <property type="entry name" value="DUF3176 DOMAIN-CONTAINING PROTEIN"/>
    <property type="match status" value="1"/>
</dbReference>
<keyword evidence="2" id="KW-1133">Transmembrane helix</keyword>
<name>M2UGS3_COCH5</name>
<proteinExistence type="predicted"/>
<dbReference type="PANTHER" id="PTHR35394:SF5">
    <property type="entry name" value="DUF3176 DOMAIN-CONTAINING PROTEIN"/>
    <property type="match status" value="1"/>
</dbReference>
<dbReference type="HOGENOM" id="CLU_015092_4_3_1"/>
<reference evidence="4" key="2">
    <citation type="journal article" date="2013" name="PLoS Genet.">
        <title>Comparative genome structure, secondary metabolite, and effector coding capacity across Cochliobolus pathogens.</title>
        <authorList>
            <person name="Condon B.J."/>
            <person name="Leng Y."/>
            <person name="Wu D."/>
            <person name="Bushley K.E."/>
            <person name="Ohm R.A."/>
            <person name="Otillar R."/>
            <person name="Martin J."/>
            <person name="Schackwitz W."/>
            <person name="Grimwood J."/>
            <person name="MohdZainudin N."/>
            <person name="Xue C."/>
            <person name="Wang R."/>
            <person name="Manning V.A."/>
            <person name="Dhillon B."/>
            <person name="Tu Z.J."/>
            <person name="Steffenson B.J."/>
            <person name="Salamov A."/>
            <person name="Sun H."/>
            <person name="Lowry S."/>
            <person name="LaButti K."/>
            <person name="Han J."/>
            <person name="Copeland A."/>
            <person name="Lindquist E."/>
            <person name="Barry K."/>
            <person name="Schmutz J."/>
            <person name="Baker S.E."/>
            <person name="Ciuffetti L.M."/>
            <person name="Grigoriev I.V."/>
            <person name="Zhong S."/>
            <person name="Turgeon B.G."/>
        </authorList>
    </citation>
    <scope>NUCLEOTIDE SEQUENCE [LARGE SCALE GENOMIC DNA]</scope>
    <source>
        <strain evidence="4">C5 / ATCC 48332 / race O</strain>
    </source>
</reference>
<dbReference type="OMA" id="CLGQAKW"/>
<feature type="compositionally biased region" description="Polar residues" evidence="1">
    <location>
        <begin position="18"/>
        <end position="28"/>
    </location>
</feature>
<dbReference type="InterPro" id="IPR021514">
    <property type="entry name" value="DUF3176"/>
</dbReference>
<evidence type="ECO:0000256" key="2">
    <source>
        <dbReference type="SAM" id="Phobius"/>
    </source>
</evidence>
<dbReference type="Pfam" id="PF11374">
    <property type="entry name" value="DUF3176"/>
    <property type="match status" value="1"/>
</dbReference>
<evidence type="ECO:0000313" key="3">
    <source>
        <dbReference type="EMBL" id="EMD87167.1"/>
    </source>
</evidence>
<accession>M2UGS3</accession>
<feature type="transmembrane region" description="Helical" evidence="2">
    <location>
        <begin position="603"/>
        <end position="625"/>
    </location>
</feature>
<feature type="transmembrane region" description="Helical" evidence="2">
    <location>
        <begin position="85"/>
        <end position="106"/>
    </location>
</feature>
<protein>
    <submittedName>
        <fullName evidence="3">Uncharacterized protein</fullName>
    </submittedName>
</protein>
<dbReference type="EMBL" id="KB445582">
    <property type="protein sequence ID" value="EMD87167.1"/>
    <property type="molecule type" value="Genomic_DNA"/>
</dbReference>
<dbReference type="Proteomes" id="UP000016936">
    <property type="component" value="Unassembled WGS sequence"/>
</dbReference>
<evidence type="ECO:0000256" key="1">
    <source>
        <dbReference type="SAM" id="MobiDB-lite"/>
    </source>
</evidence>
<reference evidence="3 4" key="1">
    <citation type="journal article" date="2012" name="PLoS Pathog.">
        <title>Diverse lifestyles and strategies of plant pathogenesis encoded in the genomes of eighteen Dothideomycetes fungi.</title>
        <authorList>
            <person name="Ohm R.A."/>
            <person name="Feau N."/>
            <person name="Henrissat B."/>
            <person name="Schoch C.L."/>
            <person name="Horwitz B.A."/>
            <person name="Barry K.W."/>
            <person name="Condon B.J."/>
            <person name="Copeland A.C."/>
            <person name="Dhillon B."/>
            <person name="Glaser F."/>
            <person name="Hesse C.N."/>
            <person name="Kosti I."/>
            <person name="LaButti K."/>
            <person name="Lindquist E.A."/>
            <person name="Lucas S."/>
            <person name="Salamov A.A."/>
            <person name="Bradshaw R.E."/>
            <person name="Ciuffetti L."/>
            <person name="Hamelin R.C."/>
            <person name="Kema G.H.J."/>
            <person name="Lawrence C."/>
            <person name="Scott J.A."/>
            <person name="Spatafora J.W."/>
            <person name="Turgeon B.G."/>
            <person name="de Wit P.J.G.M."/>
            <person name="Zhong S."/>
            <person name="Goodwin S.B."/>
            <person name="Grigoriev I.V."/>
        </authorList>
    </citation>
    <scope>NUCLEOTIDE SEQUENCE [LARGE SCALE GENOMIC DNA]</scope>
    <source>
        <strain evidence="4">C5 / ATCC 48332 / race O</strain>
    </source>
</reference>
<dbReference type="eggNOG" id="ENOG502RZ8N">
    <property type="taxonomic scope" value="Eukaryota"/>
</dbReference>
<sequence>MYGNHNAPDNTAERHFTNPHSIPNNNEGCNEPLVSSSSTSVEDKKSARVWIAPVTTKSTRDLNPSGGGAGTPRSLHQPLSVLKSWALEIFSLLISALSIGAMIVILSRQNKKPITDWRFALTLNTVISTLGTTSRTTLAFALSACIGQQKWNWLYRKPDTIRSFERFDGASRGPWGSSKLLFWLRFRHWAALGALMTVGTVAFDPFLQAILSTYGQLDNASANPAATIGQTLKMEGGSIIEFSAGPIGWENTSSGMVSYTASQSRPDFGIVSSIYSGFQDATPIPVAFTCPTGNCTWPIFVSAAVCSSCQDVSSALTFTSKTGKNGTNVPMPNNIDIEAPYSVFSLPESEIRNWNLGIDVKDGDWYKYATAATTSRTFMTVKILYNARHSLRYKSLQTLLMAFQVIKAPEEWLSAKVSWESSHPVATECALYLCANAYQTKSENSILHEHVVTSWAIKNPDSNKIIRPLKPGQEDDIDADGYDLYNPSVNLERHDLLLDIPQDQGIATDVQHVNISHTMIRSTIDYLKAFTSYTRRDSKTPASLIVFPYPDSPPFVDALWDSESLNKTFQNVASSLTNQIRNTSPKRHNGTVKEWVIHVHVDWAYMAFPATILVFGTLYVILIIFESSRLKLPVWKESAIPTLLNGFDDETQKRLRDFEGEQGKKFDVRVRYMLDEQQDYLRLGTN</sequence>
<keyword evidence="2" id="KW-0472">Membrane</keyword>
<organism evidence="3 4">
    <name type="scientific">Cochliobolus heterostrophus (strain C5 / ATCC 48332 / race O)</name>
    <name type="common">Southern corn leaf blight fungus</name>
    <name type="synonym">Bipolaris maydis</name>
    <dbReference type="NCBI Taxonomy" id="701091"/>
    <lineage>
        <taxon>Eukaryota</taxon>
        <taxon>Fungi</taxon>
        <taxon>Dikarya</taxon>
        <taxon>Ascomycota</taxon>
        <taxon>Pezizomycotina</taxon>
        <taxon>Dothideomycetes</taxon>
        <taxon>Pleosporomycetidae</taxon>
        <taxon>Pleosporales</taxon>
        <taxon>Pleosporineae</taxon>
        <taxon>Pleosporaceae</taxon>
        <taxon>Bipolaris</taxon>
    </lineage>
</organism>
<keyword evidence="4" id="KW-1185">Reference proteome</keyword>
<evidence type="ECO:0000313" key="4">
    <source>
        <dbReference type="Proteomes" id="UP000016936"/>
    </source>
</evidence>